<keyword evidence="1" id="KW-1133">Transmembrane helix</keyword>
<dbReference type="VEuPathDB" id="FungiDB:MYCFIDRAFT_213861"/>
<dbReference type="Pfam" id="PF08592">
    <property type="entry name" value="Anthrone_oxy"/>
    <property type="match status" value="1"/>
</dbReference>
<feature type="transmembrane region" description="Helical" evidence="1">
    <location>
        <begin position="98"/>
        <end position="120"/>
    </location>
</feature>
<dbReference type="AlphaFoldDB" id="M3B7X3"/>
<dbReference type="GeneID" id="19337968"/>
<feature type="transmembrane region" description="Helical" evidence="1">
    <location>
        <begin position="157"/>
        <end position="177"/>
    </location>
</feature>
<reference evidence="3 4" key="1">
    <citation type="journal article" date="2012" name="PLoS Pathog.">
        <title>Diverse lifestyles and strategies of plant pathogenesis encoded in the genomes of eighteen Dothideomycetes fungi.</title>
        <authorList>
            <person name="Ohm R.A."/>
            <person name="Feau N."/>
            <person name="Henrissat B."/>
            <person name="Schoch C.L."/>
            <person name="Horwitz B.A."/>
            <person name="Barry K.W."/>
            <person name="Condon B.J."/>
            <person name="Copeland A.C."/>
            <person name="Dhillon B."/>
            <person name="Glaser F."/>
            <person name="Hesse C.N."/>
            <person name="Kosti I."/>
            <person name="LaButti K."/>
            <person name="Lindquist E.A."/>
            <person name="Lucas S."/>
            <person name="Salamov A.A."/>
            <person name="Bradshaw R.E."/>
            <person name="Ciuffetti L."/>
            <person name="Hamelin R.C."/>
            <person name="Kema G.H.J."/>
            <person name="Lawrence C."/>
            <person name="Scott J.A."/>
            <person name="Spatafora J.W."/>
            <person name="Turgeon B.G."/>
            <person name="de Wit P.J.G.M."/>
            <person name="Zhong S."/>
            <person name="Goodwin S.B."/>
            <person name="Grigoriev I.V."/>
        </authorList>
    </citation>
    <scope>NUCLEOTIDE SEQUENCE [LARGE SCALE GENOMIC DNA]</scope>
    <source>
        <strain evidence="3 4">CIRAD86</strain>
    </source>
</reference>
<evidence type="ECO:0008006" key="5">
    <source>
        <dbReference type="Google" id="ProtNLM"/>
    </source>
</evidence>
<keyword evidence="1" id="KW-0472">Membrane</keyword>
<dbReference type="RefSeq" id="XP_007923035.1">
    <property type="nucleotide sequence ID" value="XM_007924844.1"/>
</dbReference>
<dbReference type="OrthoDB" id="2959108at2759"/>
<accession>M3B7X3</accession>
<organism evidence="3 4">
    <name type="scientific">Pseudocercospora fijiensis (strain CIRAD86)</name>
    <name type="common">Black leaf streak disease fungus</name>
    <name type="synonym">Mycosphaerella fijiensis</name>
    <dbReference type="NCBI Taxonomy" id="383855"/>
    <lineage>
        <taxon>Eukaryota</taxon>
        <taxon>Fungi</taxon>
        <taxon>Dikarya</taxon>
        <taxon>Ascomycota</taxon>
        <taxon>Pezizomycotina</taxon>
        <taxon>Dothideomycetes</taxon>
        <taxon>Dothideomycetidae</taxon>
        <taxon>Mycosphaerellales</taxon>
        <taxon>Mycosphaerellaceae</taxon>
        <taxon>Pseudocercospora</taxon>
    </lineage>
</organism>
<dbReference type="EMBL" id="KB446556">
    <property type="protein sequence ID" value="EME85423.1"/>
    <property type="molecule type" value="Genomic_DNA"/>
</dbReference>
<evidence type="ECO:0000313" key="3">
    <source>
        <dbReference type="EMBL" id="EME85423.1"/>
    </source>
</evidence>
<dbReference type="Proteomes" id="UP000016932">
    <property type="component" value="Unassembled WGS sequence"/>
</dbReference>
<dbReference type="eggNOG" id="ENOG502R8YH">
    <property type="taxonomic scope" value="Eukaryota"/>
</dbReference>
<evidence type="ECO:0000313" key="4">
    <source>
        <dbReference type="Proteomes" id="UP000016932"/>
    </source>
</evidence>
<gene>
    <name evidence="3" type="ORF">MYCFIDRAFT_213861</name>
</gene>
<feature type="chain" id="PRO_5004031798" description="DUF1772 domain-containing protein" evidence="2">
    <location>
        <begin position="21"/>
        <end position="186"/>
    </location>
</feature>
<evidence type="ECO:0000256" key="1">
    <source>
        <dbReference type="SAM" id="Phobius"/>
    </source>
</evidence>
<feature type="transmembrane region" description="Helical" evidence="1">
    <location>
        <begin position="65"/>
        <end position="86"/>
    </location>
</feature>
<keyword evidence="4" id="KW-1185">Reference proteome</keyword>
<keyword evidence="1" id="KW-0812">Transmembrane</keyword>
<proteinExistence type="predicted"/>
<keyword evidence="2" id="KW-0732">Signal</keyword>
<evidence type="ECO:0000256" key="2">
    <source>
        <dbReference type="SAM" id="SignalP"/>
    </source>
</evidence>
<feature type="signal peptide" evidence="2">
    <location>
        <begin position="1"/>
        <end position="20"/>
    </location>
</feature>
<dbReference type="InterPro" id="IPR013901">
    <property type="entry name" value="Anthrone_oxy"/>
</dbReference>
<sequence length="186" mass="20716">MPSPTLSQFWWMTPIQFLAALTAGFNSGATGLQAPLTMPILELSSIPAVYRGKQLRHLLTASDKFFPKLNAVSTLSNLVLGVICFLKRKESRVASEKWKFLVLAFGLNFGTTVFTLGYMARLNDLLRELARKIEVDPSDGVAERRFGETQVLWKRGANFRTVIMTSAAAVSIYTLYLDGKYLGMPM</sequence>
<dbReference type="HOGENOM" id="CLU_127193_0_0_1"/>
<protein>
    <recommendedName>
        <fullName evidence="5">DUF1772 domain-containing protein</fullName>
    </recommendedName>
</protein>
<name>M3B7X3_PSEFD</name>
<dbReference type="KEGG" id="pfj:MYCFIDRAFT_213861"/>